<dbReference type="PROSITE" id="PS00138">
    <property type="entry name" value="SUBTILASE_SER"/>
    <property type="match status" value="1"/>
</dbReference>
<proteinExistence type="inferred from homology"/>
<dbReference type="InterPro" id="IPR022398">
    <property type="entry name" value="Peptidase_S8_His-AS"/>
</dbReference>
<gene>
    <name evidence="7" type="ORF">D9611_003513</name>
</gene>
<dbReference type="InterPro" id="IPR037045">
    <property type="entry name" value="S8pro/Inhibitor_I9_sf"/>
</dbReference>
<evidence type="ECO:0000256" key="3">
    <source>
        <dbReference type="ARBA" id="ARBA00022801"/>
    </source>
</evidence>
<dbReference type="Gene3D" id="3.40.50.200">
    <property type="entry name" value="Peptidase S8/S53 domain"/>
    <property type="match status" value="1"/>
</dbReference>
<dbReference type="GO" id="GO:0004252">
    <property type="term" value="F:serine-type endopeptidase activity"/>
    <property type="evidence" value="ECO:0007669"/>
    <property type="project" value="UniProtKB-UniRule"/>
</dbReference>
<evidence type="ECO:0000256" key="1">
    <source>
        <dbReference type="ARBA" id="ARBA00011073"/>
    </source>
</evidence>
<comment type="caution">
    <text evidence="7">The sequence shown here is derived from an EMBL/GenBank/DDBJ whole genome shotgun (WGS) entry which is preliminary data.</text>
</comment>
<accession>A0A8H5B6D2</accession>
<organism evidence="7 8">
    <name type="scientific">Ephemerocybe angulata</name>
    <dbReference type="NCBI Taxonomy" id="980116"/>
    <lineage>
        <taxon>Eukaryota</taxon>
        <taxon>Fungi</taxon>
        <taxon>Dikarya</taxon>
        <taxon>Basidiomycota</taxon>
        <taxon>Agaricomycotina</taxon>
        <taxon>Agaricomycetes</taxon>
        <taxon>Agaricomycetidae</taxon>
        <taxon>Agaricales</taxon>
        <taxon>Agaricineae</taxon>
        <taxon>Psathyrellaceae</taxon>
        <taxon>Ephemerocybe</taxon>
    </lineage>
</organism>
<dbReference type="InterPro" id="IPR015500">
    <property type="entry name" value="Peptidase_S8_subtilisin-rel"/>
</dbReference>
<keyword evidence="3 5" id="KW-0378">Hydrolase</keyword>
<name>A0A8H5B6D2_9AGAR</name>
<keyword evidence="4 5" id="KW-0720">Serine protease</keyword>
<evidence type="ECO:0000256" key="2">
    <source>
        <dbReference type="ARBA" id="ARBA00022670"/>
    </source>
</evidence>
<dbReference type="AlphaFoldDB" id="A0A8H5B6D2"/>
<dbReference type="PROSITE" id="PS00136">
    <property type="entry name" value="SUBTILASE_ASP"/>
    <property type="match status" value="1"/>
</dbReference>
<dbReference type="InterPro" id="IPR036852">
    <property type="entry name" value="Peptidase_S8/S53_dom_sf"/>
</dbReference>
<dbReference type="PANTHER" id="PTHR43806:SF58">
    <property type="entry name" value="ALKALINE PROTEASE 1-RELATED"/>
    <property type="match status" value="1"/>
</dbReference>
<dbReference type="PROSITE" id="PS51892">
    <property type="entry name" value="SUBTILASE"/>
    <property type="match status" value="1"/>
</dbReference>
<evidence type="ECO:0000256" key="5">
    <source>
        <dbReference type="PROSITE-ProRule" id="PRU01240"/>
    </source>
</evidence>
<evidence type="ECO:0000256" key="4">
    <source>
        <dbReference type="ARBA" id="ARBA00022825"/>
    </source>
</evidence>
<dbReference type="Pfam" id="PF00082">
    <property type="entry name" value="Peptidase_S8"/>
    <property type="match status" value="1"/>
</dbReference>
<dbReference type="InterPro" id="IPR023827">
    <property type="entry name" value="Peptidase_S8_Asp-AS"/>
</dbReference>
<feature type="active site" description="Charge relay system" evidence="5">
    <location>
        <position position="336"/>
    </location>
</feature>
<protein>
    <submittedName>
        <fullName evidence="7">Uncharacterized protein</fullName>
    </submittedName>
</protein>
<dbReference type="InterPro" id="IPR050131">
    <property type="entry name" value="Peptidase_S8_subtilisin-like"/>
</dbReference>
<dbReference type="OrthoDB" id="19448at2759"/>
<dbReference type="SUPFAM" id="SSF52743">
    <property type="entry name" value="Subtilisin-like"/>
    <property type="match status" value="1"/>
</dbReference>
<dbReference type="PRINTS" id="PR00723">
    <property type="entry name" value="SUBTILISIN"/>
</dbReference>
<dbReference type="EMBL" id="JAACJK010000219">
    <property type="protein sequence ID" value="KAF5317372.1"/>
    <property type="molecule type" value="Genomic_DNA"/>
</dbReference>
<dbReference type="Gene3D" id="3.30.70.80">
    <property type="entry name" value="Peptidase S8 propeptide/proteinase inhibitor I9"/>
    <property type="match status" value="1"/>
</dbReference>
<dbReference type="GO" id="GO:0005615">
    <property type="term" value="C:extracellular space"/>
    <property type="evidence" value="ECO:0007669"/>
    <property type="project" value="TreeGrafter"/>
</dbReference>
<comment type="similarity">
    <text evidence="1 5 6">Belongs to the peptidase S8 family.</text>
</comment>
<dbReference type="PROSITE" id="PS00137">
    <property type="entry name" value="SUBTILASE_HIS"/>
    <property type="match status" value="1"/>
</dbReference>
<reference evidence="7 8" key="1">
    <citation type="journal article" date="2020" name="ISME J.">
        <title>Uncovering the hidden diversity of litter-decomposition mechanisms in mushroom-forming fungi.</title>
        <authorList>
            <person name="Floudas D."/>
            <person name="Bentzer J."/>
            <person name="Ahren D."/>
            <person name="Johansson T."/>
            <person name="Persson P."/>
            <person name="Tunlid A."/>
        </authorList>
    </citation>
    <scope>NUCLEOTIDE SEQUENCE [LARGE SCALE GENOMIC DNA]</scope>
    <source>
        <strain evidence="7 8">CBS 175.51</strain>
    </source>
</reference>
<dbReference type="FunFam" id="3.40.50.200:FF:000007">
    <property type="entry name" value="Subtilisin-like serine protease"/>
    <property type="match status" value="1"/>
</dbReference>
<evidence type="ECO:0000256" key="6">
    <source>
        <dbReference type="RuleBase" id="RU003355"/>
    </source>
</evidence>
<evidence type="ECO:0000313" key="7">
    <source>
        <dbReference type="EMBL" id="KAF5317372.1"/>
    </source>
</evidence>
<dbReference type="CDD" id="cd04077">
    <property type="entry name" value="Peptidases_S8_PCSK9_ProteinaseK_like"/>
    <property type="match status" value="1"/>
</dbReference>
<keyword evidence="2 5" id="KW-0645">Protease</keyword>
<dbReference type="InterPro" id="IPR000209">
    <property type="entry name" value="Peptidase_S8/S53_dom"/>
</dbReference>
<dbReference type="SUPFAM" id="SSF54897">
    <property type="entry name" value="Protease propeptides/inhibitors"/>
    <property type="match status" value="1"/>
</dbReference>
<dbReference type="GO" id="GO:0006508">
    <property type="term" value="P:proteolysis"/>
    <property type="evidence" value="ECO:0007669"/>
    <property type="project" value="UniProtKB-KW"/>
</dbReference>
<sequence length="394" mass="40000">MRFSAVFATLAVLLTVPLALAAPPSLKSVERTSGAKSGKYIVKLKAGVSRKQWIKKLKLNSAVDWSLVNGFASNLDENALNTLRASDDVEVIAEDGIMYTTAAITQTDAPWGLQRISQPSKLSSSATSDLTYTYTYDESAGTGVDIYIVDTGVFVNHTQFGGRARWGGAFGVDGTTDGHGHGTHCAGTAAGIQFGVAKNASIIGVKVLSDGGSGSVSGIISGLNWVLDQVNASGRPSIVSMSLGGSGNTVLDNGVLSLTQAGIHVAVAAGNDNTNAQNTSPARAPSAVTVGASTITDARASFSNYGAIVDVFAPGQNVISAWIGSTTATNNISGTSMATPHIAGLIAYLIGKDGNGTPAEIEAKIKALGVSGALTGIPATTANTLAQIGPVSSE</sequence>
<dbReference type="PANTHER" id="PTHR43806">
    <property type="entry name" value="PEPTIDASE S8"/>
    <property type="match status" value="1"/>
</dbReference>
<dbReference type="Proteomes" id="UP000541558">
    <property type="component" value="Unassembled WGS sequence"/>
</dbReference>
<evidence type="ECO:0000313" key="8">
    <source>
        <dbReference type="Proteomes" id="UP000541558"/>
    </source>
</evidence>
<feature type="active site" description="Charge relay system" evidence="5">
    <location>
        <position position="181"/>
    </location>
</feature>
<dbReference type="InterPro" id="IPR034193">
    <property type="entry name" value="PCSK9_ProteinaseK-like"/>
</dbReference>
<feature type="active site" description="Charge relay system" evidence="5">
    <location>
        <position position="150"/>
    </location>
</feature>
<keyword evidence="8" id="KW-1185">Reference proteome</keyword>
<dbReference type="InterPro" id="IPR023828">
    <property type="entry name" value="Peptidase_S8_Ser-AS"/>
</dbReference>